<proteinExistence type="predicted"/>
<dbReference type="InterPro" id="IPR028325">
    <property type="entry name" value="VG_K_chnl"/>
</dbReference>
<dbReference type="AlphaFoldDB" id="A0A9X2LAT1"/>
<comment type="subcellular location">
    <subcellularLocation>
        <location evidence="1">Membrane</location>
        <topology evidence="1">Multi-pass membrane protein</topology>
    </subcellularLocation>
</comment>
<keyword evidence="6 8" id="KW-0472">Membrane</keyword>
<keyword evidence="4 8" id="KW-1133">Transmembrane helix</keyword>
<dbReference type="Proteomes" id="UP001142610">
    <property type="component" value="Unassembled WGS sequence"/>
</dbReference>
<dbReference type="Pfam" id="PF07885">
    <property type="entry name" value="Ion_trans_2"/>
    <property type="match status" value="1"/>
</dbReference>
<dbReference type="InterPro" id="IPR001638">
    <property type="entry name" value="Solute-binding_3/MltF_N"/>
</dbReference>
<keyword evidence="3 8" id="KW-0812">Transmembrane</keyword>
<dbReference type="PANTHER" id="PTHR11537:SF252">
    <property type="entry name" value="POTASSIUM VOLTAGE-GATED CHANNEL PROTEIN SHAW"/>
    <property type="match status" value="1"/>
</dbReference>
<dbReference type="PANTHER" id="PTHR11537">
    <property type="entry name" value="VOLTAGE-GATED POTASSIUM CHANNEL"/>
    <property type="match status" value="1"/>
</dbReference>
<dbReference type="EMBL" id="JANIBC010000014">
    <property type="protein sequence ID" value="MCQ8186229.1"/>
    <property type="molecule type" value="Genomic_DNA"/>
</dbReference>
<dbReference type="GO" id="GO:0003676">
    <property type="term" value="F:nucleic acid binding"/>
    <property type="evidence" value="ECO:0007669"/>
    <property type="project" value="InterPro"/>
</dbReference>
<gene>
    <name evidence="12" type="ORF">NOG11_12645</name>
</gene>
<dbReference type="GO" id="GO:0032259">
    <property type="term" value="P:methylation"/>
    <property type="evidence" value="ECO:0007669"/>
    <property type="project" value="InterPro"/>
</dbReference>
<dbReference type="RefSeq" id="WP_256620129.1">
    <property type="nucleotide sequence ID" value="NZ_JANIBC010000014.1"/>
</dbReference>
<evidence type="ECO:0000256" key="7">
    <source>
        <dbReference type="ARBA" id="ARBA00023303"/>
    </source>
</evidence>
<keyword evidence="13" id="KW-1185">Reference proteome</keyword>
<keyword evidence="2" id="KW-0813">Transport</keyword>
<evidence type="ECO:0000256" key="1">
    <source>
        <dbReference type="ARBA" id="ARBA00004141"/>
    </source>
</evidence>
<dbReference type="Gene3D" id="1.10.287.70">
    <property type="match status" value="1"/>
</dbReference>
<dbReference type="InterPro" id="IPR013099">
    <property type="entry name" value="K_chnl_dom"/>
</dbReference>
<feature type="transmembrane region" description="Helical" evidence="8">
    <location>
        <begin position="144"/>
        <end position="162"/>
    </location>
</feature>
<protein>
    <submittedName>
        <fullName evidence="12">Transporter substrate-binding domain-containing protein</fullName>
    </submittedName>
</protein>
<feature type="domain" description="Solute-binding protein family 3/N-terminal" evidence="10">
    <location>
        <begin position="35"/>
        <end position="322"/>
    </location>
</feature>
<feature type="domain" description="Potassium channel" evidence="11">
    <location>
        <begin position="152"/>
        <end position="231"/>
    </location>
</feature>
<evidence type="ECO:0000313" key="12">
    <source>
        <dbReference type="EMBL" id="MCQ8186229.1"/>
    </source>
</evidence>
<evidence type="ECO:0000259" key="11">
    <source>
        <dbReference type="Pfam" id="PF07885"/>
    </source>
</evidence>
<comment type="caution">
    <text evidence="12">The sequence shown here is derived from an EMBL/GenBank/DDBJ whole genome shotgun (WGS) entry which is preliminary data.</text>
</comment>
<organism evidence="12 13">
    <name type="scientific">Parvularcula maris</name>
    <dbReference type="NCBI Taxonomy" id="2965077"/>
    <lineage>
        <taxon>Bacteria</taxon>
        <taxon>Pseudomonadati</taxon>
        <taxon>Pseudomonadota</taxon>
        <taxon>Alphaproteobacteria</taxon>
        <taxon>Parvularculales</taxon>
        <taxon>Parvularculaceae</taxon>
        <taxon>Parvularcula</taxon>
    </lineage>
</organism>
<evidence type="ECO:0000313" key="13">
    <source>
        <dbReference type="Proteomes" id="UP001142610"/>
    </source>
</evidence>
<keyword evidence="7" id="KW-0407">Ion channel</keyword>
<dbReference type="PRINTS" id="PR00169">
    <property type="entry name" value="KCHANNEL"/>
</dbReference>
<dbReference type="InterPro" id="IPR002052">
    <property type="entry name" value="DNA_methylase_N6_adenine_CS"/>
</dbReference>
<keyword evidence="5" id="KW-0406">Ion transport</keyword>
<feature type="signal peptide" evidence="9">
    <location>
        <begin position="1"/>
        <end position="18"/>
    </location>
</feature>
<dbReference type="GO" id="GO:0015276">
    <property type="term" value="F:ligand-gated monoatomic ion channel activity"/>
    <property type="evidence" value="ECO:0007669"/>
    <property type="project" value="InterPro"/>
</dbReference>
<evidence type="ECO:0000256" key="4">
    <source>
        <dbReference type="ARBA" id="ARBA00022989"/>
    </source>
</evidence>
<dbReference type="GO" id="GO:0005251">
    <property type="term" value="F:delayed rectifier potassium channel activity"/>
    <property type="evidence" value="ECO:0007669"/>
    <property type="project" value="TreeGrafter"/>
</dbReference>
<keyword evidence="9" id="KW-0732">Signal</keyword>
<evidence type="ECO:0000256" key="9">
    <source>
        <dbReference type="SAM" id="SignalP"/>
    </source>
</evidence>
<reference evidence="12" key="1">
    <citation type="submission" date="2022-07" db="EMBL/GenBank/DDBJ databases">
        <title>Parvularcula maris sp. nov., an algicidal bacterium isolated from seawater.</title>
        <authorList>
            <person name="Li F."/>
        </authorList>
    </citation>
    <scope>NUCLEOTIDE SEQUENCE</scope>
    <source>
        <strain evidence="12">BGMRC 0090</strain>
    </source>
</reference>
<evidence type="ECO:0000256" key="8">
    <source>
        <dbReference type="SAM" id="Phobius"/>
    </source>
</evidence>
<evidence type="ECO:0000256" key="5">
    <source>
        <dbReference type="ARBA" id="ARBA00023065"/>
    </source>
</evidence>
<evidence type="ECO:0000256" key="2">
    <source>
        <dbReference type="ARBA" id="ARBA00022448"/>
    </source>
</evidence>
<feature type="chain" id="PRO_5040857269" evidence="9">
    <location>
        <begin position="19"/>
        <end position="356"/>
    </location>
</feature>
<dbReference type="Pfam" id="PF00497">
    <property type="entry name" value="SBP_bac_3"/>
    <property type="match status" value="1"/>
</dbReference>
<sequence length="356" mass="37981">MTCRLIAALAALFALAHAQPPAEGEGPAAPPGDVLTVGVVSNPPYARREDDGTWQGLAVNVWRTAAEEAGLSYSLTEVPRGELTARVASGELDAGLPAVADPTMAAEVDYSFPFYTATLGIAEQRQSAVVKTALRLWSVEFGRIILYLSGLLLVIGAIIWLLERSSNGDQFHRSPLKGLGDGFWWAGVTLTTIGYGDKAPRSFLGRAVAMLWMLIGLAVSATLTAAVVSAMDLSSEGSTLSNVGDRSIGAAEGTGAYAYLDARGLDVRAMPSLEAGLRAVEEGELDLFVHNAPPLRVKANDMNLNLRINTTKADPEPVTIVLPKDSPIEETLDAAIIKRTTAPGWWDQVRKWMPEE</sequence>
<dbReference type="Gene3D" id="3.40.190.10">
    <property type="entry name" value="Periplasmic binding protein-like II"/>
    <property type="match status" value="2"/>
</dbReference>
<accession>A0A9X2LAT1</accession>
<dbReference type="PROSITE" id="PS00092">
    <property type="entry name" value="N6_MTASE"/>
    <property type="match status" value="1"/>
</dbReference>
<dbReference type="GO" id="GO:0008168">
    <property type="term" value="F:methyltransferase activity"/>
    <property type="evidence" value="ECO:0007669"/>
    <property type="project" value="InterPro"/>
</dbReference>
<dbReference type="GO" id="GO:0001508">
    <property type="term" value="P:action potential"/>
    <property type="evidence" value="ECO:0007669"/>
    <property type="project" value="TreeGrafter"/>
</dbReference>
<evidence type="ECO:0000256" key="3">
    <source>
        <dbReference type="ARBA" id="ARBA00022692"/>
    </source>
</evidence>
<evidence type="ECO:0000259" key="10">
    <source>
        <dbReference type="Pfam" id="PF00497"/>
    </source>
</evidence>
<dbReference type="SUPFAM" id="SSF81324">
    <property type="entry name" value="Voltage-gated potassium channels"/>
    <property type="match status" value="1"/>
</dbReference>
<name>A0A9X2LAT1_9PROT</name>
<evidence type="ECO:0000256" key="6">
    <source>
        <dbReference type="ARBA" id="ARBA00023136"/>
    </source>
</evidence>
<dbReference type="GO" id="GO:0008076">
    <property type="term" value="C:voltage-gated potassium channel complex"/>
    <property type="evidence" value="ECO:0007669"/>
    <property type="project" value="InterPro"/>
</dbReference>
<feature type="transmembrane region" description="Helical" evidence="8">
    <location>
        <begin position="208"/>
        <end position="231"/>
    </location>
</feature>
<dbReference type="SUPFAM" id="SSF53850">
    <property type="entry name" value="Periplasmic binding protein-like II"/>
    <property type="match status" value="1"/>
</dbReference>